<dbReference type="OrthoDB" id="47330at2759"/>
<evidence type="ECO:0000256" key="2">
    <source>
        <dbReference type="ARBA" id="ARBA00022483"/>
    </source>
</evidence>
<feature type="coiled-coil region" evidence="10">
    <location>
        <begin position="222"/>
        <end position="249"/>
    </location>
</feature>
<dbReference type="GO" id="GO:0005739">
    <property type="term" value="C:mitochondrion"/>
    <property type="evidence" value="ECO:0007669"/>
    <property type="project" value="TreeGrafter"/>
</dbReference>
<dbReference type="InterPro" id="IPR027417">
    <property type="entry name" value="P-loop_NTPase"/>
</dbReference>
<evidence type="ECO:0000256" key="6">
    <source>
        <dbReference type="ARBA" id="ARBA00022840"/>
    </source>
</evidence>
<evidence type="ECO:0000256" key="3">
    <source>
        <dbReference type="ARBA" id="ARBA00022537"/>
    </source>
</evidence>
<sequence>MYLQIRNFIRYRTFTQLNLFFRKKYYLNVFVNNGRNYLILSSRSIKFHLGDSQIHANLWLKRFSSLAVIYALCSEKYHNEQMLRAAKTGNEKEVRRLIKSGVDINQRHVFGWTALQVAAMNGNLKVVETLLELGADVDLGDEFSNVYQVAKDKRVHSLEVWATREDEFSEKLNMRATFRNTTALHYAVLADEIKIVEILLNHGADPSKVNDIGHKPIDYANSKEMKQLLEIATAKYAQKQAEKEAEERRRFPLEQRLKKHIVGQAGAITNVAAAIRRKENGWYDEDHPLVFLFLGSSGIGKTELAKQVAKYLHKDKKGGFIRLDMSEYQEKHEVAKLIGSPPGYIGHDEGGQLTKQLKSCPNAVVLFDEVDKAHPDVLTVLLQLFDEGRLTDGKGKTVECKDAIFIMTSNLASDEIASHAMQLRAEAEEIARQRYSDNIDDVEMIERVTISKAFKENVVHPILKKHFRRDEFLGRINEIIYFLPFSKSELIKLVQKELELWANKAKERHDIELTWDKEVLVTLSDGYDIHYGARSIKHEVERRVINQLAAAHEKQLIKKGCSVHVTVEDIENPLSAQNESGKLNIVRTVKLQMRQKGQDKHFLDLPLSNFSPLNST</sequence>
<keyword evidence="7" id="KW-0638">Presynaptic neurotoxin</keyword>
<protein>
    <submittedName>
        <fullName evidence="13">Caseinolytic peptidase B protein-like protein</fullName>
    </submittedName>
</protein>
<dbReference type="SUPFAM" id="SSF52540">
    <property type="entry name" value="P-loop containing nucleoside triphosphate hydrolases"/>
    <property type="match status" value="1"/>
</dbReference>
<dbReference type="SMART" id="SM00382">
    <property type="entry name" value="AAA"/>
    <property type="match status" value="1"/>
</dbReference>
<feature type="repeat" description="ANK" evidence="9">
    <location>
        <begin position="110"/>
        <end position="142"/>
    </location>
</feature>
<dbReference type="SMART" id="SM00248">
    <property type="entry name" value="ANK"/>
    <property type="match status" value="3"/>
</dbReference>
<dbReference type="SUPFAM" id="SSF48403">
    <property type="entry name" value="Ankyrin repeat"/>
    <property type="match status" value="1"/>
</dbReference>
<dbReference type="Pfam" id="PF12796">
    <property type="entry name" value="Ank_2"/>
    <property type="match status" value="1"/>
</dbReference>
<dbReference type="GO" id="GO:0016887">
    <property type="term" value="F:ATP hydrolysis activity"/>
    <property type="evidence" value="ECO:0007669"/>
    <property type="project" value="InterPro"/>
</dbReference>
<dbReference type="PRINTS" id="PR01415">
    <property type="entry name" value="ANKYRIN"/>
</dbReference>
<dbReference type="GO" id="GO:0044218">
    <property type="term" value="C:other organism cell membrane"/>
    <property type="evidence" value="ECO:0007669"/>
    <property type="project" value="UniProtKB-KW"/>
</dbReference>
<dbReference type="InterPro" id="IPR036770">
    <property type="entry name" value="Ankyrin_rpt-contain_sf"/>
</dbReference>
<evidence type="ECO:0000256" key="7">
    <source>
        <dbReference type="ARBA" id="ARBA00023028"/>
    </source>
</evidence>
<keyword evidence="9" id="KW-0040">ANK repeat</keyword>
<accession>A0A087T6T7</accession>
<evidence type="ECO:0000256" key="5">
    <source>
        <dbReference type="ARBA" id="ARBA00022741"/>
    </source>
</evidence>
<evidence type="ECO:0000259" key="11">
    <source>
        <dbReference type="SMART" id="SM00382"/>
    </source>
</evidence>
<keyword evidence="14" id="KW-1185">Reference proteome</keyword>
<dbReference type="PANTHER" id="PTHR11638">
    <property type="entry name" value="ATP-DEPENDENT CLP PROTEASE"/>
    <property type="match status" value="1"/>
</dbReference>
<dbReference type="PROSITE" id="PS50088">
    <property type="entry name" value="ANK_REPEAT"/>
    <property type="match status" value="2"/>
</dbReference>
<dbReference type="PRINTS" id="PR00300">
    <property type="entry name" value="CLPPROTEASEA"/>
</dbReference>
<dbReference type="Pfam" id="PF07724">
    <property type="entry name" value="AAA_2"/>
    <property type="match status" value="1"/>
</dbReference>
<evidence type="ECO:0000256" key="4">
    <source>
        <dbReference type="ARBA" id="ARBA00022699"/>
    </source>
</evidence>
<dbReference type="InterPro" id="IPR003593">
    <property type="entry name" value="AAA+_ATPase"/>
</dbReference>
<evidence type="ECO:0000313" key="13">
    <source>
        <dbReference type="EMBL" id="KFM60826.1"/>
    </source>
</evidence>
<name>A0A087T6T7_STEMI</name>
<evidence type="ECO:0000259" key="12">
    <source>
        <dbReference type="SMART" id="SM01086"/>
    </source>
</evidence>
<dbReference type="GO" id="GO:0006887">
    <property type="term" value="P:exocytosis"/>
    <property type="evidence" value="ECO:0007669"/>
    <property type="project" value="UniProtKB-KW"/>
</dbReference>
<feature type="repeat" description="ANK" evidence="9">
    <location>
        <begin position="179"/>
        <end position="211"/>
    </location>
</feature>
<keyword evidence="5" id="KW-0547">Nucleotide-binding</keyword>
<keyword evidence="3" id="KW-1052">Target cell membrane</keyword>
<dbReference type="GO" id="GO:0034605">
    <property type="term" value="P:cellular response to heat"/>
    <property type="evidence" value="ECO:0007669"/>
    <property type="project" value="TreeGrafter"/>
</dbReference>
<dbReference type="InterPro" id="IPR001270">
    <property type="entry name" value="ClpA/B"/>
</dbReference>
<dbReference type="InterPro" id="IPR019489">
    <property type="entry name" value="Clp_ATPase_C"/>
</dbReference>
<dbReference type="PANTHER" id="PTHR11638:SF93">
    <property type="entry name" value="MITOCHONDRIAL DISAGGREGASE"/>
    <property type="match status" value="1"/>
</dbReference>
<feature type="domain" description="Clp ATPase C-terminal" evidence="12">
    <location>
        <begin position="485"/>
        <end position="576"/>
    </location>
</feature>
<dbReference type="CDD" id="cd19499">
    <property type="entry name" value="RecA-like_ClpB_Hsp104-like"/>
    <property type="match status" value="1"/>
</dbReference>
<keyword evidence="10" id="KW-0175">Coiled coil</keyword>
<evidence type="ECO:0000256" key="8">
    <source>
        <dbReference type="ARBA" id="ARBA00023298"/>
    </source>
</evidence>
<keyword evidence="4" id="KW-0528">Neurotoxin</keyword>
<dbReference type="GO" id="GO:0044231">
    <property type="term" value="C:host cell presynaptic membrane"/>
    <property type="evidence" value="ECO:0007669"/>
    <property type="project" value="UniProtKB-KW"/>
</dbReference>
<dbReference type="InterPro" id="IPR003959">
    <property type="entry name" value="ATPase_AAA_core"/>
</dbReference>
<keyword evidence="8" id="KW-0472">Membrane</keyword>
<gene>
    <name evidence="13" type="ORF">X975_00220</name>
</gene>
<evidence type="ECO:0000256" key="10">
    <source>
        <dbReference type="SAM" id="Coils"/>
    </source>
</evidence>
<organism evidence="13 14">
    <name type="scientific">Stegodyphus mimosarum</name>
    <name type="common">African social velvet spider</name>
    <dbReference type="NCBI Taxonomy" id="407821"/>
    <lineage>
        <taxon>Eukaryota</taxon>
        <taxon>Metazoa</taxon>
        <taxon>Ecdysozoa</taxon>
        <taxon>Arthropoda</taxon>
        <taxon>Chelicerata</taxon>
        <taxon>Arachnida</taxon>
        <taxon>Araneae</taxon>
        <taxon>Araneomorphae</taxon>
        <taxon>Entelegynae</taxon>
        <taxon>Eresoidea</taxon>
        <taxon>Eresidae</taxon>
        <taxon>Stegodyphus</taxon>
    </lineage>
</organism>
<dbReference type="Gene3D" id="3.40.50.300">
    <property type="entry name" value="P-loop containing nucleotide triphosphate hydrolases"/>
    <property type="match status" value="1"/>
</dbReference>
<feature type="non-terminal residue" evidence="13">
    <location>
        <position position="616"/>
    </location>
</feature>
<keyword evidence="6" id="KW-0067">ATP-binding</keyword>
<evidence type="ECO:0000313" key="14">
    <source>
        <dbReference type="Proteomes" id="UP000054359"/>
    </source>
</evidence>
<dbReference type="PROSITE" id="PS50297">
    <property type="entry name" value="ANK_REP_REGION"/>
    <property type="match status" value="2"/>
</dbReference>
<dbReference type="Gene3D" id="1.25.40.20">
    <property type="entry name" value="Ankyrin repeat-containing domain"/>
    <property type="match status" value="2"/>
</dbReference>
<comment type="subcellular location">
    <subcellularLocation>
        <location evidence="1">Target cell membrane</location>
    </subcellularLocation>
</comment>
<feature type="domain" description="AAA+ ATPase" evidence="11">
    <location>
        <begin position="287"/>
        <end position="436"/>
    </location>
</feature>
<dbReference type="AlphaFoldDB" id="A0A087T6T7"/>
<dbReference type="Proteomes" id="UP000054359">
    <property type="component" value="Unassembled WGS sequence"/>
</dbReference>
<evidence type="ECO:0000256" key="9">
    <source>
        <dbReference type="PROSITE-ProRule" id="PRU00023"/>
    </source>
</evidence>
<keyword evidence="2" id="KW-0268">Exocytosis</keyword>
<dbReference type="EMBL" id="KK113700">
    <property type="protein sequence ID" value="KFM60826.1"/>
    <property type="molecule type" value="Genomic_DNA"/>
</dbReference>
<dbReference type="Pfam" id="PF10431">
    <property type="entry name" value="ClpB_D2-small"/>
    <property type="match status" value="1"/>
</dbReference>
<keyword evidence="8" id="KW-1053">Target membrane</keyword>
<reference evidence="13 14" key="1">
    <citation type="submission" date="2013-11" db="EMBL/GenBank/DDBJ databases">
        <title>Genome sequencing of Stegodyphus mimosarum.</title>
        <authorList>
            <person name="Bechsgaard J."/>
        </authorList>
    </citation>
    <scope>NUCLEOTIDE SEQUENCE [LARGE SCALE GENOMIC DNA]</scope>
</reference>
<evidence type="ECO:0000256" key="1">
    <source>
        <dbReference type="ARBA" id="ARBA00004175"/>
    </source>
</evidence>
<dbReference type="STRING" id="407821.A0A087T6T7"/>
<dbReference type="Pfam" id="PF00023">
    <property type="entry name" value="Ank"/>
    <property type="match status" value="1"/>
</dbReference>
<dbReference type="OMA" id="ARYMHRD"/>
<dbReference type="SMART" id="SM01086">
    <property type="entry name" value="ClpB_D2-small"/>
    <property type="match status" value="1"/>
</dbReference>
<proteinExistence type="predicted"/>
<dbReference type="InterPro" id="IPR050130">
    <property type="entry name" value="ClpA_ClpB"/>
</dbReference>
<dbReference type="GO" id="GO:0005524">
    <property type="term" value="F:ATP binding"/>
    <property type="evidence" value="ECO:0007669"/>
    <property type="project" value="UniProtKB-KW"/>
</dbReference>
<dbReference type="Gene3D" id="1.10.8.60">
    <property type="match status" value="1"/>
</dbReference>
<dbReference type="InterPro" id="IPR002110">
    <property type="entry name" value="Ankyrin_rpt"/>
</dbReference>
<keyword evidence="7" id="KW-0800">Toxin</keyword>